<feature type="transmembrane region" description="Helical" evidence="9">
    <location>
        <begin position="16"/>
        <end position="46"/>
    </location>
</feature>
<keyword evidence="4" id="KW-0328">Glycosyltransferase</keyword>
<feature type="transmembrane region" description="Helical" evidence="9">
    <location>
        <begin position="530"/>
        <end position="551"/>
    </location>
</feature>
<dbReference type="GO" id="GO:0016759">
    <property type="term" value="F:cellulose synthase activity"/>
    <property type="evidence" value="ECO:0007669"/>
    <property type="project" value="InterPro"/>
</dbReference>
<dbReference type="GO" id="GO:0005886">
    <property type="term" value="C:plasma membrane"/>
    <property type="evidence" value="ECO:0007669"/>
    <property type="project" value="UniProtKB-SubCell"/>
</dbReference>
<dbReference type="EMBL" id="CAACVJ010000268">
    <property type="protein sequence ID" value="VEP15483.1"/>
    <property type="molecule type" value="Genomic_DNA"/>
</dbReference>
<dbReference type="RefSeq" id="WP_144865502.1">
    <property type="nucleotide sequence ID" value="NZ_LR213794.1"/>
</dbReference>
<evidence type="ECO:0000256" key="4">
    <source>
        <dbReference type="ARBA" id="ARBA00022676"/>
    </source>
</evidence>
<keyword evidence="5 11" id="KW-0808">Transferase</keyword>
<evidence type="ECO:0000259" key="10">
    <source>
        <dbReference type="Pfam" id="PF07238"/>
    </source>
</evidence>
<keyword evidence="6 9" id="KW-0812">Transmembrane</keyword>
<feature type="transmembrane region" description="Helical" evidence="9">
    <location>
        <begin position="489"/>
        <end position="510"/>
    </location>
</feature>
<dbReference type="Pfam" id="PF13641">
    <property type="entry name" value="Glyco_tranf_2_3"/>
    <property type="match status" value="1"/>
</dbReference>
<accession>A0A563VW48</accession>
<keyword evidence="3" id="KW-0997">Cell inner membrane</keyword>
<feature type="transmembrane region" description="Helical" evidence="9">
    <location>
        <begin position="128"/>
        <end position="149"/>
    </location>
</feature>
<dbReference type="InterPro" id="IPR003919">
    <property type="entry name" value="Cell_synth_A"/>
</dbReference>
<dbReference type="InterPro" id="IPR050321">
    <property type="entry name" value="Glycosyltr_2/OpgH_subfam"/>
</dbReference>
<evidence type="ECO:0000256" key="5">
    <source>
        <dbReference type="ARBA" id="ARBA00022679"/>
    </source>
</evidence>
<dbReference type="PANTHER" id="PTHR43867:SF2">
    <property type="entry name" value="CELLULOSE SYNTHASE CATALYTIC SUBUNIT A [UDP-FORMING]"/>
    <property type="match status" value="1"/>
</dbReference>
<evidence type="ECO:0000256" key="8">
    <source>
        <dbReference type="ARBA" id="ARBA00023136"/>
    </source>
</evidence>
<dbReference type="SUPFAM" id="SSF53448">
    <property type="entry name" value="Nucleotide-diphospho-sugar transferases"/>
    <property type="match status" value="1"/>
</dbReference>
<dbReference type="InterPro" id="IPR029044">
    <property type="entry name" value="Nucleotide-diphossugar_trans"/>
</dbReference>
<evidence type="ECO:0000256" key="3">
    <source>
        <dbReference type="ARBA" id="ARBA00022519"/>
    </source>
</evidence>
<dbReference type="GO" id="GO:0012505">
    <property type="term" value="C:endomembrane system"/>
    <property type="evidence" value="ECO:0007669"/>
    <property type="project" value="UniProtKB-SubCell"/>
</dbReference>
<feature type="transmembrane region" description="Helical" evidence="9">
    <location>
        <begin position="66"/>
        <end position="84"/>
    </location>
</feature>
<sequence length="749" mass="84384">MQQAKAKTIQPKIATLVLLGIIFLAAIVALLWAAGVGQIADIFAYLNSLQQQPPMWVEAPMVMSRFLLAPTVFFFLIAIIITKVSPEPQTWSRAIVIAILLGLTIYYVSWRSLSTLNLSSPLNGTFSIALFSLEMFTLFNSSLQLFLMLRVKNRQREANSVSVQVIDGTFNPSVDILIPTYDEPAFILKRTIIGCQAIDYGNKTVYLLDDTRRPDIEQLAAELGCEYRTRPHNDHAKAGNLNYTIPHTKGEFIVIFDADFIPTKNFLHRTLGFFQDKTVALVQTPQSFYNVDPIARNLGLEDILTPEEEVFYRQLQPIKDGAGSVVCSGTSFLVRRKALESIGGFVTDSLSEDYFTGIRLSAKGYRLVYLDEKLSAGLAAENISAHATQRLRWARGTLQAFFIKSNPLTIPGLNILQRLAHLEGLLHWFTSIASVFFLLMPLAYAFLNIIPIRATTDEILYFFLPYYIIQITVFSWLNYRSRSAILSGIYGLVLAFPLALTVVQVILNPFSKGFKVTPKGTKSDRFNFNWKLALPLLVLFTFTAYSLWANLSACWIAEMNGEYTYSLEHVRGLGLGWIWSSYNLITIGAALLILLDVPKPDLNEWFNLRRTVKIKVKEITNQDFFGITTLISEVGADISLTQAEIPRLSKGETIPIELTILEDNIILSGQITNVSPCEDFLKAHIKFDPLTPEQQRQLVTLLFCRPGQWKKKNTPGELASVWLLFKILLRPKVLFDRNPQINAIKVAQI</sequence>
<proteinExistence type="predicted"/>
<comment type="subcellular location">
    <subcellularLocation>
        <location evidence="1">Endomembrane system</location>
        <topology evidence="1">Multi-pass membrane protein</topology>
    </subcellularLocation>
</comment>
<reference evidence="11 12" key="1">
    <citation type="submission" date="2019-01" db="EMBL/GenBank/DDBJ databases">
        <authorList>
            <person name="Brito A."/>
        </authorList>
    </citation>
    <scope>NUCLEOTIDE SEQUENCE [LARGE SCALE GENOMIC DNA]</scope>
    <source>
        <strain evidence="11">1</strain>
    </source>
</reference>
<dbReference type="OrthoDB" id="9766299at2"/>
<evidence type="ECO:0000256" key="9">
    <source>
        <dbReference type="SAM" id="Phobius"/>
    </source>
</evidence>
<dbReference type="PRINTS" id="PR01439">
    <property type="entry name" value="CELLSNTHASEA"/>
</dbReference>
<protein>
    <submittedName>
        <fullName evidence="11">Glycosyl transferase family 2</fullName>
    </submittedName>
</protein>
<evidence type="ECO:0000313" key="12">
    <source>
        <dbReference type="Proteomes" id="UP000320055"/>
    </source>
</evidence>
<dbReference type="CDD" id="cd06421">
    <property type="entry name" value="CESA_CelA_like"/>
    <property type="match status" value="1"/>
</dbReference>
<evidence type="ECO:0000256" key="1">
    <source>
        <dbReference type="ARBA" id="ARBA00004127"/>
    </source>
</evidence>
<evidence type="ECO:0000313" key="11">
    <source>
        <dbReference type="EMBL" id="VEP15483.1"/>
    </source>
</evidence>
<keyword evidence="12" id="KW-1185">Reference proteome</keyword>
<feature type="transmembrane region" description="Helical" evidence="9">
    <location>
        <begin position="572"/>
        <end position="595"/>
    </location>
</feature>
<dbReference type="InterPro" id="IPR009875">
    <property type="entry name" value="PilZ_domain"/>
</dbReference>
<feature type="transmembrane region" description="Helical" evidence="9">
    <location>
        <begin position="459"/>
        <end position="477"/>
    </location>
</feature>
<keyword evidence="7 9" id="KW-1133">Transmembrane helix</keyword>
<dbReference type="GO" id="GO:0035438">
    <property type="term" value="F:cyclic-di-GMP binding"/>
    <property type="evidence" value="ECO:0007669"/>
    <property type="project" value="InterPro"/>
</dbReference>
<evidence type="ECO:0000256" key="2">
    <source>
        <dbReference type="ARBA" id="ARBA00022475"/>
    </source>
</evidence>
<keyword evidence="2" id="KW-1003">Cell membrane</keyword>
<dbReference type="Proteomes" id="UP000320055">
    <property type="component" value="Unassembled WGS sequence"/>
</dbReference>
<organism evidence="11 12">
    <name type="scientific">Hyella patelloides LEGE 07179</name>
    <dbReference type="NCBI Taxonomy" id="945734"/>
    <lineage>
        <taxon>Bacteria</taxon>
        <taxon>Bacillati</taxon>
        <taxon>Cyanobacteriota</taxon>
        <taxon>Cyanophyceae</taxon>
        <taxon>Pleurocapsales</taxon>
        <taxon>Hyellaceae</taxon>
        <taxon>Hyella</taxon>
    </lineage>
</organism>
<feature type="transmembrane region" description="Helical" evidence="9">
    <location>
        <begin position="91"/>
        <end position="108"/>
    </location>
</feature>
<gene>
    <name evidence="11" type="ORF">H1P_340009</name>
</gene>
<dbReference type="Gene3D" id="3.90.550.10">
    <property type="entry name" value="Spore Coat Polysaccharide Biosynthesis Protein SpsA, Chain A"/>
    <property type="match status" value="1"/>
</dbReference>
<dbReference type="Pfam" id="PF07238">
    <property type="entry name" value="PilZ"/>
    <property type="match status" value="1"/>
</dbReference>
<keyword evidence="8 9" id="KW-0472">Membrane</keyword>
<feature type="domain" description="PilZ" evidence="10">
    <location>
        <begin position="619"/>
        <end position="703"/>
    </location>
</feature>
<evidence type="ECO:0000256" key="7">
    <source>
        <dbReference type="ARBA" id="ARBA00022989"/>
    </source>
</evidence>
<dbReference type="PANTHER" id="PTHR43867">
    <property type="entry name" value="CELLULOSE SYNTHASE CATALYTIC SUBUNIT A [UDP-FORMING]"/>
    <property type="match status" value="1"/>
</dbReference>
<dbReference type="AlphaFoldDB" id="A0A563VW48"/>
<feature type="transmembrane region" description="Helical" evidence="9">
    <location>
        <begin position="425"/>
        <end position="447"/>
    </location>
</feature>
<dbReference type="GO" id="GO:0006011">
    <property type="term" value="P:UDP-alpha-D-glucose metabolic process"/>
    <property type="evidence" value="ECO:0007669"/>
    <property type="project" value="InterPro"/>
</dbReference>
<name>A0A563VW48_9CYAN</name>
<evidence type="ECO:0000256" key="6">
    <source>
        <dbReference type="ARBA" id="ARBA00022692"/>
    </source>
</evidence>